<dbReference type="Pfam" id="PF10948">
    <property type="entry name" value="DUF2635"/>
    <property type="match status" value="1"/>
</dbReference>
<protein>
    <submittedName>
        <fullName evidence="1">DUF2635 domain-containing protein</fullName>
    </submittedName>
</protein>
<evidence type="ECO:0000313" key="2">
    <source>
        <dbReference type="Proteomes" id="UP000561066"/>
    </source>
</evidence>
<gene>
    <name evidence="1" type="ORF">HLH21_12690</name>
</gene>
<keyword evidence="2" id="KW-1185">Reference proteome</keyword>
<proteinExistence type="predicted"/>
<evidence type="ECO:0000313" key="1">
    <source>
        <dbReference type="EMBL" id="MBB2176772.1"/>
    </source>
</evidence>
<dbReference type="AlphaFoldDB" id="A0A7W4P461"/>
<dbReference type="Proteomes" id="UP000561066">
    <property type="component" value="Unassembled WGS sequence"/>
</dbReference>
<sequence length="68" mass="7009">MFVKPGPGRAVRWPGTLRLLAPEGAEVPETTFWLLCLKHGDVVKAVAPGAAAIAAPAPAPPDKTEVPA</sequence>
<dbReference type="RefSeq" id="WP_182944120.1">
    <property type="nucleotide sequence ID" value="NZ_JABEQH010000017.1"/>
</dbReference>
<reference evidence="1 2" key="1">
    <citation type="submission" date="2020-04" db="EMBL/GenBank/DDBJ databases">
        <title>Description of novel Gluconacetobacter.</title>
        <authorList>
            <person name="Sombolestani A."/>
        </authorList>
    </citation>
    <scope>NUCLEOTIDE SEQUENCE [LARGE SCALE GENOMIC DNA]</scope>
    <source>
        <strain evidence="1 2">LMG 21312</strain>
    </source>
</reference>
<dbReference type="EMBL" id="JABEQH010000017">
    <property type="protein sequence ID" value="MBB2176772.1"/>
    <property type="molecule type" value="Genomic_DNA"/>
</dbReference>
<dbReference type="InterPro" id="IPR024400">
    <property type="entry name" value="DUF2635"/>
</dbReference>
<organism evidence="1 2">
    <name type="scientific">Gluconacetobacter johannae</name>
    <dbReference type="NCBI Taxonomy" id="112140"/>
    <lineage>
        <taxon>Bacteria</taxon>
        <taxon>Pseudomonadati</taxon>
        <taxon>Pseudomonadota</taxon>
        <taxon>Alphaproteobacteria</taxon>
        <taxon>Acetobacterales</taxon>
        <taxon>Acetobacteraceae</taxon>
        <taxon>Gluconacetobacter</taxon>
    </lineage>
</organism>
<name>A0A7W4P461_9PROT</name>
<comment type="caution">
    <text evidence="1">The sequence shown here is derived from an EMBL/GenBank/DDBJ whole genome shotgun (WGS) entry which is preliminary data.</text>
</comment>
<accession>A0A7W4P461</accession>